<organism evidence="2 3">
    <name type="scientific">Pleurodeles waltl</name>
    <name type="common">Iberian ribbed newt</name>
    <dbReference type="NCBI Taxonomy" id="8319"/>
    <lineage>
        <taxon>Eukaryota</taxon>
        <taxon>Metazoa</taxon>
        <taxon>Chordata</taxon>
        <taxon>Craniata</taxon>
        <taxon>Vertebrata</taxon>
        <taxon>Euteleostomi</taxon>
        <taxon>Amphibia</taxon>
        <taxon>Batrachia</taxon>
        <taxon>Caudata</taxon>
        <taxon>Salamandroidea</taxon>
        <taxon>Salamandridae</taxon>
        <taxon>Pleurodelinae</taxon>
        <taxon>Pleurodeles</taxon>
    </lineage>
</organism>
<feature type="compositionally biased region" description="Basic and acidic residues" evidence="1">
    <location>
        <begin position="1"/>
        <end position="10"/>
    </location>
</feature>
<reference evidence="2" key="1">
    <citation type="journal article" date="2022" name="bioRxiv">
        <title>Sequencing and chromosome-scale assembly of the giantPleurodeles waltlgenome.</title>
        <authorList>
            <person name="Brown T."/>
            <person name="Elewa A."/>
            <person name="Iarovenko S."/>
            <person name="Subramanian E."/>
            <person name="Araus A.J."/>
            <person name="Petzold A."/>
            <person name="Susuki M."/>
            <person name="Suzuki K.-i.T."/>
            <person name="Hayashi T."/>
            <person name="Toyoda A."/>
            <person name="Oliveira C."/>
            <person name="Osipova E."/>
            <person name="Leigh N.D."/>
            <person name="Simon A."/>
            <person name="Yun M.H."/>
        </authorList>
    </citation>
    <scope>NUCLEOTIDE SEQUENCE</scope>
    <source>
        <strain evidence="2">20211129_DDA</strain>
        <tissue evidence="2">Liver</tissue>
    </source>
</reference>
<dbReference type="Proteomes" id="UP001066276">
    <property type="component" value="Chromosome 9"/>
</dbReference>
<feature type="region of interest" description="Disordered" evidence="1">
    <location>
        <begin position="1"/>
        <end position="114"/>
    </location>
</feature>
<feature type="compositionally biased region" description="Polar residues" evidence="1">
    <location>
        <begin position="45"/>
        <end position="57"/>
    </location>
</feature>
<evidence type="ECO:0000313" key="2">
    <source>
        <dbReference type="EMBL" id="KAJ1105308.1"/>
    </source>
</evidence>
<dbReference type="AlphaFoldDB" id="A0AAV7MNW0"/>
<proteinExistence type="predicted"/>
<name>A0AAV7MNW0_PLEWA</name>
<feature type="compositionally biased region" description="Polar residues" evidence="1">
    <location>
        <begin position="17"/>
        <end position="28"/>
    </location>
</feature>
<evidence type="ECO:0000313" key="3">
    <source>
        <dbReference type="Proteomes" id="UP001066276"/>
    </source>
</evidence>
<protein>
    <submittedName>
        <fullName evidence="2">Uncharacterized protein</fullName>
    </submittedName>
</protein>
<comment type="caution">
    <text evidence="2">The sequence shown here is derived from an EMBL/GenBank/DDBJ whole genome shotgun (WGS) entry which is preliminary data.</text>
</comment>
<evidence type="ECO:0000256" key="1">
    <source>
        <dbReference type="SAM" id="MobiDB-lite"/>
    </source>
</evidence>
<gene>
    <name evidence="2" type="ORF">NDU88_002716</name>
</gene>
<keyword evidence="3" id="KW-1185">Reference proteome</keyword>
<sequence length="114" mass="12715">MQGQRATREKEEEDAATGSSEDSCSPGETETRSLPPHREKKMRNQIPNCQRSAQVKQSQEKKHRGPKTNQRGCRDPDNAEQPSHVPGGTWLHKGIFLADDSPPVSWGDRPCVDP</sequence>
<dbReference type="EMBL" id="JANPWB010000013">
    <property type="protein sequence ID" value="KAJ1105308.1"/>
    <property type="molecule type" value="Genomic_DNA"/>
</dbReference>
<accession>A0AAV7MNW0</accession>